<dbReference type="KEGG" id="kpin:30172283"/>
<dbReference type="EMBL" id="KI894010">
    <property type="protein sequence ID" value="OCF50589.1"/>
    <property type="molecule type" value="Genomic_DNA"/>
</dbReference>
<dbReference type="Proteomes" id="UP000094020">
    <property type="component" value="Chromosome 7"/>
</dbReference>
<reference evidence="1" key="1">
    <citation type="submission" date="2013-07" db="EMBL/GenBank/DDBJ databases">
        <title>The Genome Sequence of Cryptococcus pinus CBS10737.</title>
        <authorList>
            <consortium name="The Broad Institute Genome Sequencing Platform"/>
            <person name="Cuomo C."/>
            <person name="Litvintseva A."/>
            <person name="Chen Y."/>
            <person name="Heitman J."/>
            <person name="Sun S."/>
            <person name="Springer D."/>
            <person name="Dromer F."/>
            <person name="Young S.K."/>
            <person name="Zeng Q."/>
            <person name="Gargeya S."/>
            <person name="Fitzgerald M."/>
            <person name="Abouelleil A."/>
            <person name="Alvarado L."/>
            <person name="Berlin A.M."/>
            <person name="Chapman S.B."/>
            <person name="Dewar J."/>
            <person name="Goldberg J."/>
            <person name="Griggs A."/>
            <person name="Gujja S."/>
            <person name="Hansen M."/>
            <person name="Howarth C."/>
            <person name="Imamovic A."/>
            <person name="Larimer J."/>
            <person name="McCowan C."/>
            <person name="Murphy C."/>
            <person name="Pearson M."/>
            <person name="Priest M."/>
            <person name="Roberts A."/>
            <person name="Saif S."/>
            <person name="Shea T."/>
            <person name="Sykes S."/>
            <person name="Wortman J."/>
            <person name="Nusbaum C."/>
            <person name="Birren B."/>
        </authorList>
    </citation>
    <scope>NUCLEOTIDE SEQUENCE [LARGE SCALE GENOMIC DNA]</scope>
    <source>
        <strain evidence="1">CBS 10737</strain>
    </source>
</reference>
<evidence type="ECO:0000313" key="2">
    <source>
        <dbReference type="EMBL" id="WWC71224.1"/>
    </source>
</evidence>
<dbReference type="OrthoDB" id="10406640at2759"/>
<dbReference type="AlphaFoldDB" id="A0A1B9I516"/>
<sequence length="191" mass="22607">MSHLYDRKNSRSLTIPELWTCWDIMIDDPVREAKLIAGTLGQDSLPKEALNDEVTYKECKIFNNLMATILDMIKANENKFDTVKKLKILDIGYRAGISILCICFAMDVGFLQRALRRIAQIKSMIEDLDKNKTIAPMKRELRKLHDDLIKYCKNRDPDHPLFEFDYRFEDAKYQFMEQMMRERFGFDMDMD</sequence>
<dbReference type="EMBL" id="CP144525">
    <property type="protein sequence ID" value="WWC71224.1"/>
    <property type="molecule type" value="Genomic_DNA"/>
</dbReference>
<gene>
    <name evidence="1" type="ORF">I206_03914</name>
    <name evidence="2" type="ORF">I206_105177</name>
</gene>
<name>A0A1B9I516_9TREE</name>
<keyword evidence="3" id="KW-1185">Reference proteome</keyword>
<reference evidence="1" key="3">
    <citation type="submission" date="2016-07" db="EMBL/GenBank/DDBJ databases">
        <title>Evolution of pathogenesis and genome organization in the Tremellales.</title>
        <authorList>
            <person name="Cuomo C."/>
            <person name="Litvintseva A."/>
            <person name="Heitman J."/>
            <person name="Chen Y."/>
            <person name="Sun S."/>
            <person name="Springer D."/>
            <person name="Dromer F."/>
            <person name="Young S."/>
            <person name="Zeng Q."/>
            <person name="Chapman S."/>
            <person name="Gujja S."/>
            <person name="Saif S."/>
            <person name="Birren B."/>
        </authorList>
    </citation>
    <scope>NUCLEOTIDE SEQUENCE</scope>
    <source>
        <strain evidence="1">CBS 10737</strain>
    </source>
</reference>
<dbReference type="GeneID" id="30172283"/>
<evidence type="ECO:0000313" key="3">
    <source>
        <dbReference type="Proteomes" id="UP000094020"/>
    </source>
</evidence>
<dbReference type="RefSeq" id="XP_019011808.1">
    <property type="nucleotide sequence ID" value="XM_019155654.1"/>
</dbReference>
<protein>
    <submittedName>
        <fullName evidence="1">Uncharacterized protein</fullName>
    </submittedName>
</protein>
<proteinExistence type="predicted"/>
<accession>A0A1B9I516</accession>
<evidence type="ECO:0000313" key="1">
    <source>
        <dbReference type="EMBL" id="OCF50589.1"/>
    </source>
</evidence>
<organism evidence="1">
    <name type="scientific">Kwoniella pini CBS 10737</name>
    <dbReference type="NCBI Taxonomy" id="1296096"/>
    <lineage>
        <taxon>Eukaryota</taxon>
        <taxon>Fungi</taxon>
        <taxon>Dikarya</taxon>
        <taxon>Basidiomycota</taxon>
        <taxon>Agaricomycotina</taxon>
        <taxon>Tremellomycetes</taxon>
        <taxon>Tremellales</taxon>
        <taxon>Cryptococcaceae</taxon>
        <taxon>Kwoniella</taxon>
    </lineage>
</organism>
<reference evidence="2" key="2">
    <citation type="submission" date="2013-07" db="EMBL/GenBank/DDBJ databases">
        <authorList>
            <consortium name="The Broad Institute Genome Sequencing Platform"/>
            <person name="Cuomo C."/>
            <person name="Litvintseva A."/>
            <person name="Chen Y."/>
            <person name="Heitman J."/>
            <person name="Sun S."/>
            <person name="Springer D."/>
            <person name="Dromer F."/>
            <person name="Young S.K."/>
            <person name="Zeng Q."/>
            <person name="Gargeya S."/>
            <person name="Fitzgerald M."/>
            <person name="Abouelleil A."/>
            <person name="Alvarado L."/>
            <person name="Berlin A.M."/>
            <person name="Chapman S.B."/>
            <person name="Dewar J."/>
            <person name="Goldberg J."/>
            <person name="Griggs A."/>
            <person name="Gujja S."/>
            <person name="Hansen M."/>
            <person name="Howarth C."/>
            <person name="Imamovic A."/>
            <person name="Larimer J."/>
            <person name="McCowan C."/>
            <person name="Murphy C."/>
            <person name="Pearson M."/>
            <person name="Priest M."/>
            <person name="Roberts A."/>
            <person name="Saif S."/>
            <person name="Shea T."/>
            <person name="Sykes S."/>
            <person name="Wortman J."/>
            <person name="Nusbaum C."/>
            <person name="Birren B."/>
        </authorList>
    </citation>
    <scope>NUCLEOTIDE SEQUENCE</scope>
    <source>
        <strain evidence="2">CBS 10737</strain>
    </source>
</reference>
<dbReference type="STRING" id="1296096.A0A1B9I516"/>
<reference evidence="2" key="4">
    <citation type="submission" date="2024-02" db="EMBL/GenBank/DDBJ databases">
        <title>Comparative genomics of Cryptococcus and Kwoniella reveals pathogenesis evolution and contrasting modes of karyotype evolution via chromosome fusion or intercentromeric recombination.</title>
        <authorList>
            <person name="Coelho M.A."/>
            <person name="David-Palma M."/>
            <person name="Shea T."/>
            <person name="Bowers K."/>
            <person name="McGinley-Smith S."/>
            <person name="Mohammad A.W."/>
            <person name="Gnirke A."/>
            <person name="Yurkov A.M."/>
            <person name="Nowrousian M."/>
            <person name="Sun S."/>
            <person name="Cuomo C.A."/>
            <person name="Heitman J."/>
        </authorList>
    </citation>
    <scope>NUCLEOTIDE SEQUENCE</scope>
    <source>
        <strain evidence="2">CBS 10737</strain>
    </source>
</reference>